<protein>
    <submittedName>
        <fullName evidence="1">Uncharacterized protein</fullName>
    </submittedName>
</protein>
<dbReference type="AlphaFoldDB" id="D3ABT7"/>
<sequence length="48" mass="5759">MRTAHRRRLILFLGFGSTSCHPADIFFVVFKARRDFLQKNREIPAFYK</sequence>
<gene>
    <name evidence="1" type="ORF">CLOSTHATH_01065</name>
</gene>
<organism evidence="1 2">
    <name type="scientific">Hungatella hathewayi DSM 13479</name>
    <dbReference type="NCBI Taxonomy" id="566550"/>
    <lineage>
        <taxon>Bacteria</taxon>
        <taxon>Bacillati</taxon>
        <taxon>Bacillota</taxon>
        <taxon>Clostridia</taxon>
        <taxon>Lachnospirales</taxon>
        <taxon>Lachnospiraceae</taxon>
        <taxon>Hungatella</taxon>
    </lineage>
</organism>
<dbReference type="HOGENOM" id="CLU_3153674_0_0_9"/>
<accession>D3ABT7</accession>
<proteinExistence type="predicted"/>
<evidence type="ECO:0000313" key="2">
    <source>
        <dbReference type="Proteomes" id="UP000004968"/>
    </source>
</evidence>
<evidence type="ECO:0000313" key="1">
    <source>
        <dbReference type="EMBL" id="EFD00760.1"/>
    </source>
</evidence>
<dbReference type="Proteomes" id="UP000004968">
    <property type="component" value="Unassembled WGS sequence"/>
</dbReference>
<name>D3ABT7_9FIRM</name>
<dbReference type="EMBL" id="ACIO01000073">
    <property type="protein sequence ID" value="EFD00760.1"/>
    <property type="molecule type" value="Genomic_DNA"/>
</dbReference>
<comment type="caution">
    <text evidence="1">The sequence shown here is derived from an EMBL/GenBank/DDBJ whole genome shotgun (WGS) entry which is preliminary data.</text>
</comment>
<dbReference type="PROSITE" id="PS51257">
    <property type="entry name" value="PROKAR_LIPOPROTEIN"/>
    <property type="match status" value="1"/>
</dbReference>
<reference evidence="1 2" key="1">
    <citation type="submission" date="2010-01" db="EMBL/GenBank/DDBJ databases">
        <authorList>
            <person name="Weinstock G."/>
            <person name="Sodergren E."/>
            <person name="Clifton S."/>
            <person name="Fulton L."/>
            <person name="Fulton B."/>
            <person name="Courtney L."/>
            <person name="Fronick C."/>
            <person name="Harrison M."/>
            <person name="Strong C."/>
            <person name="Farmer C."/>
            <person name="Delahaunty K."/>
            <person name="Markovic C."/>
            <person name="Hall O."/>
            <person name="Minx P."/>
            <person name="Tomlinson C."/>
            <person name="Mitreva M."/>
            <person name="Nelson J."/>
            <person name="Hou S."/>
            <person name="Wollam A."/>
            <person name="Pepin K.H."/>
            <person name="Johnson M."/>
            <person name="Bhonagiri V."/>
            <person name="Nash W.E."/>
            <person name="Warren W."/>
            <person name="Chinwalla A."/>
            <person name="Mardis E.R."/>
            <person name="Wilson R.K."/>
        </authorList>
    </citation>
    <scope>NUCLEOTIDE SEQUENCE [LARGE SCALE GENOMIC DNA]</scope>
    <source>
        <strain evidence="1 2">DSM 13479</strain>
    </source>
</reference>